<dbReference type="PANTHER" id="PTHR11733">
    <property type="entry name" value="ZINC METALLOPROTEASE FAMILY M13 NEPRILYSIN-RELATED"/>
    <property type="match status" value="1"/>
</dbReference>
<keyword evidence="7" id="KW-0482">Metalloprotease</keyword>
<dbReference type="KEGG" id="wei:EQG49_08565"/>
<sequence>MMVRIQDDFYTAINQAWLDEVELAPDQVQRGSFSDLTAENERRVQAILTDNNEDHLALQGAKQLYAIALDYERREDDGPFPVQPMAEKILKLRDLAELQEQAAEFIFADVSTPFSFHVAADMRNTNIHVLYADAPRTIMPDTAYYVDDNPEAEHLIESWIEQAFDVLARFGFENTDIGKLIENALVFDKLLSAAIMTTTEADDPWNHYHPTTLADFNTHSQFVDLGGLTAQLVGHQVTKVVIQQQRYWSNFDELVNPQTFPLIKSWMLIKALVNATPYLSESLRQAGGQYNLALTGAKALVEPRRAAFEVVNDIFGEALGMMYAQRHFSSVAHENVTAMITAISAAYQDQLAANDWLSANTKQQARLKLAEMTVRVGAPTQLPRYYAQLTVDVTASYYINVQNLRAIKRQAYFAKADLPVDKAAWHMAAHRVNAYYDGPRNEIVFPAGILQWPFYDVKQDVAANYGGIGTIIAHEMTHALDDKGSHLDATGSLSNWWQTADYQAFKKRTLILEKQFEQQVANGVTVNAQQTLAENVADNGGVTVALAALKNVMGSDANLAPFFASFARIWRKQATPDYWRLRGAVDVHSPAQLRVNITLSNFSEFFTTYDIKAGDAMWRAPQERMHIW</sequence>
<dbReference type="InterPro" id="IPR008753">
    <property type="entry name" value="Peptidase_M13_N"/>
</dbReference>
<protein>
    <submittedName>
        <fullName evidence="10">M13 family peptidase</fullName>
    </submittedName>
</protein>
<comment type="cofactor">
    <cofactor evidence="1">
        <name>Zn(2+)</name>
        <dbReference type="ChEBI" id="CHEBI:29105"/>
    </cofactor>
</comment>
<dbReference type="Gene3D" id="1.10.1380.10">
    <property type="entry name" value="Neutral endopeptidase , domain2"/>
    <property type="match status" value="1"/>
</dbReference>
<dbReference type="SUPFAM" id="SSF55486">
    <property type="entry name" value="Metalloproteases ('zincins'), catalytic domain"/>
    <property type="match status" value="1"/>
</dbReference>
<evidence type="ECO:0000256" key="3">
    <source>
        <dbReference type="ARBA" id="ARBA00022670"/>
    </source>
</evidence>
<dbReference type="PRINTS" id="PR00786">
    <property type="entry name" value="NEPRILYSIN"/>
</dbReference>
<evidence type="ECO:0000259" key="8">
    <source>
        <dbReference type="Pfam" id="PF01431"/>
    </source>
</evidence>
<dbReference type="InterPro" id="IPR042089">
    <property type="entry name" value="Peptidase_M13_dom_2"/>
</dbReference>
<name>A0A4P6YUX7_9LACO</name>
<evidence type="ECO:0000256" key="6">
    <source>
        <dbReference type="ARBA" id="ARBA00022833"/>
    </source>
</evidence>
<accession>A0A4P6YUX7</accession>
<keyword evidence="5" id="KW-0378">Hydrolase</keyword>
<dbReference type="InterPro" id="IPR018497">
    <property type="entry name" value="Peptidase_M13_C"/>
</dbReference>
<dbReference type="Proteomes" id="UP000292886">
    <property type="component" value="Chromosome"/>
</dbReference>
<keyword evidence="4" id="KW-0479">Metal-binding</keyword>
<comment type="similarity">
    <text evidence="2">Belongs to the peptidase M13 family.</text>
</comment>
<evidence type="ECO:0000313" key="11">
    <source>
        <dbReference type="Proteomes" id="UP000292886"/>
    </source>
</evidence>
<gene>
    <name evidence="10" type="ORF">EQG49_08565</name>
</gene>
<dbReference type="OrthoDB" id="9775677at2"/>
<dbReference type="Gene3D" id="3.40.390.10">
    <property type="entry name" value="Collagenase (Catalytic Domain)"/>
    <property type="match status" value="1"/>
</dbReference>
<evidence type="ECO:0000256" key="4">
    <source>
        <dbReference type="ARBA" id="ARBA00022723"/>
    </source>
</evidence>
<feature type="domain" description="Peptidase M13 N-terminal" evidence="9">
    <location>
        <begin position="6"/>
        <end position="379"/>
    </location>
</feature>
<evidence type="ECO:0000256" key="7">
    <source>
        <dbReference type="ARBA" id="ARBA00023049"/>
    </source>
</evidence>
<proteinExistence type="inferred from homology"/>
<dbReference type="RefSeq" id="WP_133363600.1">
    <property type="nucleotide sequence ID" value="NZ_CP037940.1"/>
</dbReference>
<feature type="domain" description="Peptidase M13 C-terminal" evidence="8">
    <location>
        <begin position="433"/>
        <end position="624"/>
    </location>
</feature>
<organism evidence="10 11">
    <name type="scientific">Periweissella cryptocerci</name>
    <dbReference type="NCBI Taxonomy" id="2506420"/>
    <lineage>
        <taxon>Bacteria</taxon>
        <taxon>Bacillati</taxon>
        <taxon>Bacillota</taxon>
        <taxon>Bacilli</taxon>
        <taxon>Lactobacillales</taxon>
        <taxon>Lactobacillaceae</taxon>
        <taxon>Periweissella</taxon>
    </lineage>
</organism>
<dbReference type="CDD" id="cd08662">
    <property type="entry name" value="M13"/>
    <property type="match status" value="1"/>
</dbReference>
<dbReference type="GO" id="GO:0046872">
    <property type="term" value="F:metal ion binding"/>
    <property type="evidence" value="ECO:0007669"/>
    <property type="project" value="UniProtKB-KW"/>
</dbReference>
<evidence type="ECO:0000259" key="9">
    <source>
        <dbReference type="Pfam" id="PF05649"/>
    </source>
</evidence>
<reference evidence="11" key="1">
    <citation type="submission" date="2019-03" db="EMBL/GenBank/DDBJ databases">
        <title>Weissella sp. 26KH-42 Genome sequencing.</title>
        <authorList>
            <person name="Heo J."/>
            <person name="Kim S.-J."/>
            <person name="Kim J.-S."/>
            <person name="Hong S.-B."/>
            <person name="Kwon S.-W."/>
        </authorList>
    </citation>
    <scope>NUCLEOTIDE SEQUENCE [LARGE SCALE GENOMIC DNA]</scope>
    <source>
        <strain evidence="11">26KH-42</strain>
    </source>
</reference>
<dbReference type="Pfam" id="PF01431">
    <property type="entry name" value="Peptidase_M13"/>
    <property type="match status" value="1"/>
</dbReference>
<dbReference type="PROSITE" id="PS51885">
    <property type="entry name" value="NEPRILYSIN"/>
    <property type="match status" value="1"/>
</dbReference>
<dbReference type="GO" id="GO:0004222">
    <property type="term" value="F:metalloendopeptidase activity"/>
    <property type="evidence" value="ECO:0007669"/>
    <property type="project" value="InterPro"/>
</dbReference>
<dbReference type="GO" id="GO:0005886">
    <property type="term" value="C:plasma membrane"/>
    <property type="evidence" value="ECO:0007669"/>
    <property type="project" value="TreeGrafter"/>
</dbReference>
<dbReference type="AlphaFoldDB" id="A0A4P6YUX7"/>
<dbReference type="InterPro" id="IPR024079">
    <property type="entry name" value="MetalloPept_cat_dom_sf"/>
</dbReference>
<dbReference type="EMBL" id="CP037940">
    <property type="protein sequence ID" value="QBO36523.1"/>
    <property type="molecule type" value="Genomic_DNA"/>
</dbReference>
<dbReference type="PANTHER" id="PTHR11733:SF167">
    <property type="entry name" value="FI17812P1-RELATED"/>
    <property type="match status" value="1"/>
</dbReference>
<evidence type="ECO:0000256" key="5">
    <source>
        <dbReference type="ARBA" id="ARBA00022801"/>
    </source>
</evidence>
<dbReference type="GO" id="GO:0016485">
    <property type="term" value="P:protein processing"/>
    <property type="evidence" value="ECO:0007669"/>
    <property type="project" value="TreeGrafter"/>
</dbReference>
<keyword evidence="3" id="KW-0645">Protease</keyword>
<keyword evidence="11" id="KW-1185">Reference proteome</keyword>
<dbReference type="InterPro" id="IPR000718">
    <property type="entry name" value="Peptidase_M13"/>
</dbReference>
<dbReference type="Pfam" id="PF05649">
    <property type="entry name" value="Peptidase_M13_N"/>
    <property type="match status" value="1"/>
</dbReference>
<evidence type="ECO:0000256" key="1">
    <source>
        <dbReference type="ARBA" id="ARBA00001947"/>
    </source>
</evidence>
<evidence type="ECO:0000256" key="2">
    <source>
        <dbReference type="ARBA" id="ARBA00007357"/>
    </source>
</evidence>
<keyword evidence="6" id="KW-0862">Zinc</keyword>
<evidence type="ECO:0000313" key="10">
    <source>
        <dbReference type="EMBL" id="QBO36523.1"/>
    </source>
</evidence>